<organism evidence="2 3">
    <name type="scientific">Dactylonectria estremocensis</name>
    <dbReference type="NCBI Taxonomy" id="1079267"/>
    <lineage>
        <taxon>Eukaryota</taxon>
        <taxon>Fungi</taxon>
        <taxon>Dikarya</taxon>
        <taxon>Ascomycota</taxon>
        <taxon>Pezizomycotina</taxon>
        <taxon>Sordariomycetes</taxon>
        <taxon>Hypocreomycetidae</taxon>
        <taxon>Hypocreales</taxon>
        <taxon>Nectriaceae</taxon>
        <taxon>Dactylonectria</taxon>
    </lineage>
</organism>
<evidence type="ECO:0000256" key="1">
    <source>
        <dbReference type="SAM" id="Phobius"/>
    </source>
</evidence>
<evidence type="ECO:0000313" key="3">
    <source>
        <dbReference type="Proteomes" id="UP000717696"/>
    </source>
</evidence>
<keyword evidence="1" id="KW-1133">Transmembrane helix</keyword>
<reference evidence="2" key="1">
    <citation type="journal article" date="2021" name="Nat. Commun.">
        <title>Genetic determinants of endophytism in the Arabidopsis root mycobiome.</title>
        <authorList>
            <person name="Mesny F."/>
            <person name="Miyauchi S."/>
            <person name="Thiergart T."/>
            <person name="Pickel B."/>
            <person name="Atanasova L."/>
            <person name="Karlsson M."/>
            <person name="Huettel B."/>
            <person name="Barry K.W."/>
            <person name="Haridas S."/>
            <person name="Chen C."/>
            <person name="Bauer D."/>
            <person name="Andreopoulos W."/>
            <person name="Pangilinan J."/>
            <person name="LaButti K."/>
            <person name="Riley R."/>
            <person name="Lipzen A."/>
            <person name="Clum A."/>
            <person name="Drula E."/>
            <person name="Henrissat B."/>
            <person name="Kohler A."/>
            <person name="Grigoriev I.V."/>
            <person name="Martin F.M."/>
            <person name="Hacquard S."/>
        </authorList>
    </citation>
    <scope>NUCLEOTIDE SEQUENCE</scope>
    <source>
        <strain evidence="2">MPI-CAGE-AT-0021</strain>
    </source>
</reference>
<accession>A0A9P9FC94</accession>
<evidence type="ECO:0000313" key="2">
    <source>
        <dbReference type="EMBL" id="KAH7157348.1"/>
    </source>
</evidence>
<keyword evidence="1" id="KW-0472">Membrane</keyword>
<protein>
    <submittedName>
        <fullName evidence="2">Uncharacterized protein</fullName>
    </submittedName>
</protein>
<sequence length="116" mass="12288">MIDPVSGTILAASITGAATLTAAAVTVAGTVTAAVVTVGVTVAIAATPGAIRYLRARKTSSLFRKIKKASEHHDKIDEKKLRRLISKVRDMERHGLKLNKLQSEDIASAERALANL</sequence>
<dbReference type="EMBL" id="JAGMUU010000003">
    <property type="protein sequence ID" value="KAH7157348.1"/>
    <property type="molecule type" value="Genomic_DNA"/>
</dbReference>
<keyword evidence="3" id="KW-1185">Reference proteome</keyword>
<keyword evidence="1" id="KW-0812">Transmembrane</keyword>
<comment type="caution">
    <text evidence="2">The sequence shown here is derived from an EMBL/GenBank/DDBJ whole genome shotgun (WGS) entry which is preliminary data.</text>
</comment>
<feature type="transmembrane region" description="Helical" evidence="1">
    <location>
        <begin position="33"/>
        <end position="54"/>
    </location>
</feature>
<dbReference type="AlphaFoldDB" id="A0A9P9FC94"/>
<dbReference type="OrthoDB" id="10457354at2759"/>
<name>A0A9P9FC94_9HYPO</name>
<proteinExistence type="predicted"/>
<gene>
    <name evidence="2" type="ORF">B0J13DRAFT_603123</name>
</gene>
<dbReference type="Proteomes" id="UP000717696">
    <property type="component" value="Unassembled WGS sequence"/>
</dbReference>